<organism evidence="11">
    <name type="scientific">Hyalella azteca</name>
    <name type="common">Amphipod</name>
    <dbReference type="NCBI Taxonomy" id="294128"/>
    <lineage>
        <taxon>Eukaryota</taxon>
        <taxon>Metazoa</taxon>
        <taxon>Ecdysozoa</taxon>
        <taxon>Arthropoda</taxon>
        <taxon>Crustacea</taxon>
        <taxon>Multicrustacea</taxon>
        <taxon>Malacostraca</taxon>
        <taxon>Eumalacostraca</taxon>
        <taxon>Peracarida</taxon>
        <taxon>Amphipoda</taxon>
        <taxon>Senticaudata</taxon>
        <taxon>Talitrida</taxon>
        <taxon>Talitroidea</taxon>
        <taxon>Hyalellidae</taxon>
        <taxon>Hyalella</taxon>
    </lineage>
</organism>
<dbReference type="GO" id="GO:0008270">
    <property type="term" value="F:zinc ion binding"/>
    <property type="evidence" value="ECO:0007669"/>
    <property type="project" value="UniProtKB-KW"/>
</dbReference>
<evidence type="ECO:0000256" key="8">
    <source>
        <dbReference type="PROSITE-ProRule" id="PRU00042"/>
    </source>
</evidence>
<evidence type="ECO:0000256" key="4">
    <source>
        <dbReference type="ARBA" id="ARBA00022771"/>
    </source>
</evidence>
<proteinExistence type="inferred from homology"/>
<dbReference type="SMART" id="SM00355">
    <property type="entry name" value="ZnF_C2H2"/>
    <property type="match status" value="6"/>
</dbReference>
<dbReference type="InterPro" id="IPR036236">
    <property type="entry name" value="Znf_C2H2_sf"/>
</dbReference>
<feature type="region of interest" description="Disordered" evidence="9">
    <location>
        <begin position="46"/>
        <end position="67"/>
    </location>
</feature>
<evidence type="ECO:0000256" key="5">
    <source>
        <dbReference type="ARBA" id="ARBA00022833"/>
    </source>
</evidence>
<evidence type="ECO:0000256" key="3">
    <source>
        <dbReference type="ARBA" id="ARBA00022737"/>
    </source>
</evidence>
<dbReference type="Gene3D" id="3.30.160.60">
    <property type="entry name" value="Classic Zinc Finger"/>
    <property type="match status" value="6"/>
</dbReference>
<evidence type="ECO:0000256" key="1">
    <source>
        <dbReference type="ARBA" id="ARBA00004123"/>
    </source>
</evidence>
<keyword evidence="2" id="KW-0479">Metal-binding</keyword>
<dbReference type="GO" id="GO:0005634">
    <property type="term" value="C:nucleus"/>
    <property type="evidence" value="ECO:0007669"/>
    <property type="project" value="UniProtKB-SubCell"/>
</dbReference>
<feature type="domain" description="C2H2-type" evidence="10">
    <location>
        <begin position="967"/>
        <end position="990"/>
    </location>
</feature>
<gene>
    <name evidence="11" type="ORF">HAZT_HAZT004252</name>
</gene>
<evidence type="ECO:0000259" key="10">
    <source>
        <dbReference type="PROSITE" id="PS50157"/>
    </source>
</evidence>
<dbReference type="SUPFAM" id="SSF57667">
    <property type="entry name" value="beta-beta-alpha zinc fingers"/>
    <property type="match status" value="3"/>
</dbReference>
<name>A0A6A0GS84_HYAAZ</name>
<dbReference type="GO" id="GO:0000978">
    <property type="term" value="F:RNA polymerase II cis-regulatory region sequence-specific DNA binding"/>
    <property type="evidence" value="ECO:0007669"/>
    <property type="project" value="TreeGrafter"/>
</dbReference>
<dbReference type="PROSITE" id="PS00028">
    <property type="entry name" value="ZINC_FINGER_C2H2_1"/>
    <property type="match status" value="3"/>
</dbReference>
<keyword evidence="4 8" id="KW-0863">Zinc-finger</keyword>
<keyword evidence="6" id="KW-0539">Nucleus</keyword>
<keyword evidence="3" id="KW-0677">Repeat</keyword>
<evidence type="ECO:0000256" key="2">
    <source>
        <dbReference type="ARBA" id="ARBA00022723"/>
    </source>
</evidence>
<comment type="similarity">
    <text evidence="7">Belongs to the snail C2H2-type zinc-finger protein family.</text>
</comment>
<evidence type="ECO:0000256" key="7">
    <source>
        <dbReference type="ARBA" id="ARBA00037948"/>
    </source>
</evidence>
<comment type="subcellular location">
    <subcellularLocation>
        <location evidence="1">Nucleus</location>
    </subcellularLocation>
</comment>
<feature type="domain" description="C2H2-type" evidence="10">
    <location>
        <begin position="526"/>
        <end position="553"/>
    </location>
</feature>
<dbReference type="AlphaFoldDB" id="A0A6A0GS84"/>
<dbReference type="GO" id="GO:0000981">
    <property type="term" value="F:DNA-binding transcription factor activity, RNA polymerase II-specific"/>
    <property type="evidence" value="ECO:0007669"/>
    <property type="project" value="TreeGrafter"/>
</dbReference>
<protein>
    <recommendedName>
        <fullName evidence="10">C2H2-type domain-containing protein</fullName>
    </recommendedName>
</protein>
<dbReference type="PANTHER" id="PTHR24388:SF54">
    <property type="entry name" value="PROTEIN ESCARGOT"/>
    <property type="match status" value="1"/>
</dbReference>
<evidence type="ECO:0000256" key="9">
    <source>
        <dbReference type="SAM" id="MobiDB-lite"/>
    </source>
</evidence>
<reference evidence="11" key="1">
    <citation type="submission" date="2014-08" db="EMBL/GenBank/DDBJ databases">
        <authorList>
            <person name="Murali S."/>
            <person name="Richards S."/>
            <person name="Bandaranaike D."/>
            <person name="Bellair M."/>
            <person name="Blankenburg K."/>
            <person name="Chao H."/>
            <person name="Dinh H."/>
            <person name="Doddapaneni H."/>
            <person name="Dugan-Rocha S."/>
            <person name="Elkadiri S."/>
            <person name="Gnanaolivu R."/>
            <person name="Hughes D."/>
            <person name="Lee S."/>
            <person name="Li M."/>
            <person name="Ming W."/>
            <person name="Munidasa M."/>
            <person name="Muniz J."/>
            <person name="Nguyen L."/>
            <person name="Osuji N."/>
            <person name="Pu L.-L."/>
            <person name="Puazo M."/>
            <person name="Skinner E."/>
            <person name="Qu C."/>
            <person name="Quiroz J."/>
            <person name="Raj R."/>
            <person name="Weissenberger G."/>
            <person name="Xin Y."/>
            <person name="Zou X."/>
            <person name="Han Y."/>
            <person name="Worley K."/>
            <person name="Muzny D."/>
            <person name="Gibbs R."/>
        </authorList>
    </citation>
    <scope>NUCLEOTIDE SEQUENCE</scope>
    <source>
        <strain evidence="11">HAZT.00-mixed</strain>
        <tissue evidence="11">Whole organism</tissue>
    </source>
</reference>
<dbReference type="InterPro" id="IPR013087">
    <property type="entry name" value="Znf_C2H2_type"/>
</dbReference>
<dbReference type="InterPro" id="IPR050527">
    <property type="entry name" value="Snail/Krueppel_Znf"/>
</dbReference>
<dbReference type="Proteomes" id="UP000711488">
    <property type="component" value="Unassembled WGS sequence"/>
</dbReference>
<dbReference type="FunFam" id="3.30.160.60:FF:000446">
    <property type="entry name" value="Zinc finger protein"/>
    <property type="match status" value="2"/>
</dbReference>
<reference evidence="11" key="3">
    <citation type="submission" date="2019-06" db="EMBL/GenBank/DDBJ databases">
        <authorList>
            <person name="Poynton C."/>
            <person name="Hasenbein S."/>
            <person name="Benoit J.B."/>
            <person name="Sepulveda M.S."/>
            <person name="Poelchau M.F."/>
            <person name="Murali S.C."/>
            <person name="Chen S."/>
            <person name="Glastad K.M."/>
            <person name="Werren J.H."/>
            <person name="Vineis J.H."/>
            <person name="Bowen J.L."/>
            <person name="Friedrich M."/>
            <person name="Jones J."/>
            <person name="Robertson H.M."/>
            <person name="Feyereisen R."/>
            <person name="Mechler-Hickson A."/>
            <person name="Mathers N."/>
            <person name="Lee C.E."/>
            <person name="Colbourne J.K."/>
            <person name="Biales A."/>
            <person name="Johnston J.S."/>
            <person name="Wellborn G.A."/>
            <person name="Rosendale A.J."/>
            <person name="Cridge A.G."/>
            <person name="Munoz-Torres M.C."/>
            <person name="Bain P.A."/>
            <person name="Manny A.R."/>
            <person name="Major K.M."/>
            <person name="Lambert F.N."/>
            <person name="Vulpe C.D."/>
            <person name="Tuck P."/>
            <person name="Blalock B.J."/>
            <person name="Lin Y.-Y."/>
            <person name="Smith M.E."/>
            <person name="Ochoa-Acuna H."/>
            <person name="Chen M.-J.M."/>
            <person name="Childers C.P."/>
            <person name="Qu J."/>
            <person name="Dugan S."/>
            <person name="Lee S.L."/>
            <person name="Chao H."/>
            <person name="Dinh H."/>
            <person name="Han Y."/>
            <person name="Doddapaneni H."/>
            <person name="Worley K.C."/>
            <person name="Muzny D.M."/>
            <person name="Gibbs R.A."/>
            <person name="Richards S."/>
        </authorList>
    </citation>
    <scope>NUCLEOTIDE SEQUENCE</scope>
    <source>
        <strain evidence="11">HAZT.00-mixed</strain>
        <tissue evidence="11">Whole organism</tissue>
    </source>
</reference>
<comment type="caution">
    <text evidence="11">The sequence shown here is derived from an EMBL/GenBank/DDBJ whole genome shotgun (WGS) entry which is preliminary data.</text>
</comment>
<evidence type="ECO:0000256" key="6">
    <source>
        <dbReference type="ARBA" id="ARBA00023242"/>
    </source>
</evidence>
<dbReference type="PANTHER" id="PTHR24388">
    <property type="entry name" value="ZINC FINGER PROTEIN"/>
    <property type="match status" value="1"/>
</dbReference>
<accession>A0A6A0GS84</accession>
<dbReference type="EMBL" id="JQDR03015466">
    <property type="protein sequence ID" value="KAA0186567.1"/>
    <property type="molecule type" value="Genomic_DNA"/>
</dbReference>
<dbReference type="Pfam" id="PF00096">
    <property type="entry name" value="zf-C2H2"/>
    <property type="match status" value="1"/>
</dbReference>
<feature type="domain" description="C2H2-type" evidence="10">
    <location>
        <begin position="784"/>
        <end position="811"/>
    </location>
</feature>
<reference evidence="11" key="2">
    <citation type="journal article" date="2018" name="Environ. Sci. Technol.">
        <title>The Toxicogenome of Hyalella azteca: A Model for Sediment Ecotoxicology and Evolutionary Toxicology.</title>
        <authorList>
            <person name="Poynton H.C."/>
            <person name="Hasenbein S."/>
            <person name="Benoit J.B."/>
            <person name="Sepulveda M.S."/>
            <person name="Poelchau M.F."/>
            <person name="Hughes D.S.T."/>
            <person name="Murali S.C."/>
            <person name="Chen S."/>
            <person name="Glastad K.M."/>
            <person name="Goodisman M.A.D."/>
            <person name="Werren J.H."/>
            <person name="Vineis J.H."/>
            <person name="Bowen J.L."/>
            <person name="Friedrich M."/>
            <person name="Jones J."/>
            <person name="Robertson H.M."/>
            <person name="Feyereisen R."/>
            <person name="Mechler-Hickson A."/>
            <person name="Mathers N."/>
            <person name="Lee C.E."/>
            <person name="Colbourne J.K."/>
            <person name="Biales A."/>
            <person name="Johnston J.S."/>
            <person name="Wellborn G.A."/>
            <person name="Rosendale A.J."/>
            <person name="Cridge A.G."/>
            <person name="Munoz-Torres M.C."/>
            <person name="Bain P.A."/>
            <person name="Manny A.R."/>
            <person name="Major K.M."/>
            <person name="Lambert F.N."/>
            <person name="Vulpe C.D."/>
            <person name="Tuck P."/>
            <person name="Blalock B.J."/>
            <person name="Lin Y.Y."/>
            <person name="Smith M.E."/>
            <person name="Ochoa-Acuna H."/>
            <person name="Chen M.M."/>
            <person name="Childers C.P."/>
            <person name="Qu J."/>
            <person name="Dugan S."/>
            <person name="Lee S.L."/>
            <person name="Chao H."/>
            <person name="Dinh H."/>
            <person name="Han Y."/>
            <person name="Doddapaneni H."/>
            <person name="Worley K.C."/>
            <person name="Muzny D.M."/>
            <person name="Gibbs R.A."/>
            <person name="Richards S."/>
        </authorList>
    </citation>
    <scope>NUCLEOTIDE SEQUENCE</scope>
    <source>
        <strain evidence="11">HAZT.00-mixed</strain>
        <tissue evidence="11">Whole organism</tissue>
    </source>
</reference>
<dbReference type="PROSITE" id="PS50157">
    <property type="entry name" value="ZINC_FINGER_C2H2_2"/>
    <property type="match status" value="4"/>
</dbReference>
<sequence length="994" mass="108634">MIAVIGALYVQNKCATNKISDVVSSWEAHCKSQRLTATDDKWQTRAGVVRSEESSPLTTTRRGDTSPYLGYTTVESISESSTAISRSVPSTSLNRCVTSNLTETSSIAALGAIPFDDASAANEMTTNIPVSQLNLDELLTGSRCYMCPVCRREVKEKGDFVSRGKDRQSTASSFPSSASKILRMIHQTREAKPISMFAPRDKNIHSRLHVGVFKSKDSTNPDFRESVNEESTQAIMEEDATLVAAQEMYSLQQLPQLITEPAHFCLESASSSSLDVSSFGEIPFSAPVPFSALDLESLSVKYREFVHDGHSQMPSADLDSNNGSISASRSQACVNFGFPQEEIMCDSDYYAARGHAVIMLPSRDLPPVSELVGLAASSITFYEKLGKLGMCTTGQSPSRFISHPATMLLDQPSRNSALCAAAEMHRDVVSSHVTVLRSEDIGGSTSLSRAAFATHDIHIALKRPTTSFAFADWHSSEGAVDSDNVPCNQKQPLRYEGAHALSDGGMISYDGNEANTSQPTYGRGAFVCPLCHKDFHFRSYLVRHCMTHTGEKPHACSFCPYSTALRGDLNRHLKKKHGEAVPFDQLDLVPSSEYECPVSLPPVTTFGRGQDGEPLTTSYGEEKLRLSLPLTASGQAFPQASGSTSSTNITKFDDLPFMQLLTPNNAYFCPVCGEGPGPVLLASHPERAYIPSLGPLDSRELPNRNGIHLSPDEHLGNKWPDGMHANEGPSTMADLLGLRKDRREGTNYANNEDTSSLGLQSPDGSIVPFDALPFEQLTTLSNRYSCPLCRLEFGDKRNFRHHYMVHSGERPYPCSFCSYKARQTGTLNKHIKLKHPEAAVLFSAAYKMAPTIFEIVFGVVERDGLLSLIPGDTIRTSTGMTFFAGSPDSASLIHRHGGSSNISRHLRGNSGVVGAAALVSFREGVIPFDELPSKTGSEFVCPVCTKTFMDKSRFRHHYMIHTGEKPYACTACSYKARQIGTLYQHMRTVHNIAP</sequence>
<feature type="domain" description="C2H2-type" evidence="10">
    <location>
        <begin position="939"/>
        <end position="966"/>
    </location>
</feature>
<keyword evidence="5" id="KW-0862">Zinc</keyword>
<evidence type="ECO:0000313" key="11">
    <source>
        <dbReference type="EMBL" id="KAA0186567.1"/>
    </source>
</evidence>